<comment type="caution">
    <text evidence="1">The sequence shown here is derived from an EMBL/GenBank/DDBJ whole genome shotgun (WGS) entry which is preliminary data.</text>
</comment>
<sequence>MARLDPKHFTRCRTLTPPTVPVFLLSSVHAAVQSELDQFFANLRNRADSVREATAQAFYQARYKINALVFGEVNQHRMWDWWRNTSRSRAERGLRVVAAGWQRFASTMMKDNVRSIVTGMAFGLYLPGIEPASNFRLH</sequence>
<protein>
    <submittedName>
        <fullName evidence="1">Uncharacterized protein</fullName>
    </submittedName>
</protein>
<gene>
    <name evidence="1" type="ORF">IPJ27_12050</name>
</gene>
<accession>A0A935PXZ2</accession>
<dbReference type="EMBL" id="JADJMH010000010">
    <property type="protein sequence ID" value="MBK7675423.1"/>
    <property type="molecule type" value="Genomic_DNA"/>
</dbReference>
<dbReference type="Proteomes" id="UP000697998">
    <property type="component" value="Unassembled WGS sequence"/>
</dbReference>
<dbReference type="AlphaFoldDB" id="A0A935PXZ2"/>
<reference evidence="1 2" key="1">
    <citation type="submission" date="2020-10" db="EMBL/GenBank/DDBJ databases">
        <title>Connecting structure to function with the recovery of over 1000 high-quality activated sludge metagenome-assembled genomes encoding full-length rRNA genes using long-read sequencing.</title>
        <authorList>
            <person name="Singleton C.M."/>
            <person name="Petriglieri F."/>
            <person name="Kristensen J.M."/>
            <person name="Kirkegaard R.H."/>
            <person name="Michaelsen T.Y."/>
            <person name="Andersen M.H."/>
            <person name="Karst S.M."/>
            <person name="Dueholm M.S."/>
            <person name="Nielsen P.H."/>
            <person name="Albertsen M."/>
        </authorList>
    </citation>
    <scope>NUCLEOTIDE SEQUENCE [LARGE SCALE GENOMIC DNA]</scope>
    <source>
        <strain evidence="1">EsbW_18-Q3-R4-48_BATAC.285</strain>
    </source>
</reference>
<evidence type="ECO:0000313" key="2">
    <source>
        <dbReference type="Proteomes" id="UP000697998"/>
    </source>
</evidence>
<evidence type="ECO:0000313" key="1">
    <source>
        <dbReference type="EMBL" id="MBK7675423.1"/>
    </source>
</evidence>
<organism evidence="1 2">
    <name type="scientific">Candidatus Accumulibacter proximus</name>
    <dbReference type="NCBI Taxonomy" id="2954385"/>
    <lineage>
        <taxon>Bacteria</taxon>
        <taxon>Pseudomonadati</taxon>
        <taxon>Pseudomonadota</taxon>
        <taxon>Betaproteobacteria</taxon>
        <taxon>Candidatus Accumulibacter</taxon>
    </lineage>
</organism>
<proteinExistence type="predicted"/>
<name>A0A935PXZ2_9PROT</name>